<sequence>MAPASWAKGTSRWDWLNGHGPAFLNACKNGSKFQWLNILYRDWFEVYHVSLPVDVEPVPGAIYPEPVGEAAIKEMEAMVTLRKKALSHWFDCHWNKRTSIKLAMNPDVNIGGLFPPMSPETLALSGGSVTPSLISSAPKPRHKQIEHIYSSLYYNSQVKDAVEAQRLIDNEENPLSPQETRSQDIVTQQQLTKEHWLAESPEIQAIVAEKWESDYEAFDNMTPYLETFLHTFQESRALHEEKYGLPPDPVTLSPSVHGASTAEGSLMKQGTSNEDRNSENHDNDGNVRDATPYTSSILDLNVTSNSLGEEACTDADSNQDPDGETPEITLSLSAFTDNVDAKNCNTPQQPSKKDMPNPIDHSTMNDNNGSQSGSNKRRRCHHSQSSASVRVRPFPG</sequence>
<reference evidence="2" key="1">
    <citation type="journal article" date="2020" name="Nat. Commun.">
        <title>Large-scale genome sequencing of mycorrhizal fungi provides insights into the early evolution of symbiotic traits.</title>
        <authorList>
            <person name="Miyauchi S."/>
            <person name="Kiss E."/>
            <person name="Kuo A."/>
            <person name="Drula E."/>
            <person name="Kohler A."/>
            <person name="Sanchez-Garcia M."/>
            <person name="Morin E."/>
            <person name="Andreopoulos B."/>
            <person name="Barry K.W."/>
            <person name="Bonito G."/>
            <person name="Buee M."/>
            <person name="Carver A."/>
            <person name="Chen C."/>
            <person name="Cichocki N."/>
            <person name="Clum A."/>
            <person name="Culley D."/>
            <person name="Crous P.W."/>
            <person name="Fauchery L."/>
            <person name="Girlanda M."/>
            <person name="Hayes R.D."/>
            <person name="Keri Z."/>
            <person name="LaButti K."/>
            <person name="Lipzen A."/>
            <person name="Lombard V."/>
            <person name="Magnuson J."/>
            <person name="Maillard F."/>
            <person name="Murat C."/>
            <person name="Nolan M."/>
            <person name="Ohm R.A."/>
            <person name="Pangilinan J."/>
            <person name="Pereira M.F."/>
            <person name="Perotto S."/>
            <person name="Peter M."/>
            <person name="Pfister S."/>
            <person name="Riley R."/>
            <person name="Sitrit Y."/>
            <person name="Stielow J.B."/>
            <person name="Szollosi G."/>
            <person name="Zifcakova L."/>
            <person name="Stursova M."/>
            <person name="Spatafora J.W."/>
            <person name="Tedersoo L."/>
            <person name="Vaario L.M."/>
            <person name="Yamada A."/>
            <person name="Yan M."/>
            <person name="Wang P."/>
            <person name="Xu J."/>
            <person name="Bruns T."/>
            <person name="Baldrian P."/>
            <person name="Vilgalys R."/>
            <person name="Dunand C."/>
            <person name="Henrissat B."/>
            <person name="Grigoriev I.V."/>
            <person name="Hibbett D."/>
            <person name="Nagy L.G."/>
            <person name="Martin F.M."/>
        </authorList>
    </citation>
    <scope>NUCLEOTIDE SEQUENCE</scope>
    <source>
        <strain evidence="2">UP504</strain>
    </source>
</reference>
<name>A0A9P6DUI5_9AGAM</name>
<dbReference type="OrthoDB" id="2803783at2759"/>
<comment type="caution">
    <text evidence="2">The sequence shown here is derived from an EMBL/GenBank/DDBJ whole genome shotgun (WGS) entry which is preliminary data.</text>
</comment>
<evidence type="ECO:0000313" key="3">
    <source>
        <dbReference type="Proteomes" id="UP000886523"/>
    </source>
</evidence>
<feature type="compositionally biased region" description="Polar residues" evidence="1">
    <location>
        <begin position="360"/>
        <end position="374"/>
    </location>
</feature>
<evidence type="ECO:0000256" key="1">
    <source>
        <dbReference type="SAM" id="MobiDB-lite"/>
    </source>
</evidence>
<accession>A0A9P6DUI5</accession>
<proteinExistence type="predicted"/>
<gene>
    <name evidence="2" type="ORF">BS47DRAFT_1391575</name>
</gene>
<dbReference type="AlphaFoldDB" id="A0A9P6DUI5"/>
<organism evidence="2 3">
    <name type="scientific">Hydnum rufescens UP504</name>
    <dbReference type="NCBI Taxonomy" id="1448309"/>
    <lineage>
        <taxon>Eukaryota</taxon>
        <taxon>Fungi</taxon>
        <taxon>Dikarya</taxon>
        <taxon>Basidiomycota</taxon>
        <taxon>Agaricomycotina</taxon>
        <taxon>Agaricomycetes</taxon>
        <taxon>Cantharellales</taxon>
        <taxon>Hydnaceae</taxon>
        <taxon>Hydnum</taxon>
    </lineage>
</organism>
<dbReference type="Proteomes" id="UP000886523">
    <property type="component" value="Unassembled WGS sequence"/>
</dbReference>
<feature type="region of interest" description="Disordered" evidence="1">
    <location>
        <begin position="265"/>
        <end position="292"/>
    </location>
</feature>
<feature type="region of interest" description="Disordered" evidence="1">
    <location>
        <begin position="339"/>
        <end position="396"/>
    </location>
</feature>
<evidence type="ECO:0000313" key="2">
    <source>
        <dbReference type="EMBL" id="KAF9515406.1"/>
    </source>
</evidence>
<feature type="compositionally biased region" description="Basic and acidic residues" evidence="1">
    <location>
        <begin position="273"/>
        <end position="287"/>
    </location>
</feature>
<keyword evidence="3" id="KW-1185">Reference proteome</keyword>
<protein>
    <submittedName>
        <fullName evidence="2">Uncharacterized protein</fullName>
    </submittedName>
</protein>
<dbReference type="EMBL" id="MU128950">
    <property type="protein sequence ID" value="KAF9515406.1"/>
    <property type="molecule type" value="Genomic_DNA"/>
</dbReference>